<proteinExistence type="predicted"/>
<accession>A0A9J6DTD1</accession>
<feature type="compositionally biased region" description="Basic and acidic residues" evidence="1">
    <location>
        <begin position="14"/>
        <end position="32"/>
    </location>
</feature>
<protein>
    <submittedName>
        <fullName evidence="2">Uncharacterized protein</fullName>
    </submittedName>
</protein>
<reference evidence="2" key="2">
    <citation type="submission" date="2021-09" db="EMBL/GenBank/DDBJ databases">
        <authorList>
            <person name="Jia N."/>
            <person name="Wang J."/>
            <person name="Shi W."/>
            <person name="Du L."/>
            <person name="Sun Y."/>
            <person name="Zhan W."/>
            <person name="Jiang J."/>
            <person name="Wang Q."/>
            <person name="Zhang B."/>
            <person name="Ji P."/>
            <person name="Sakyi L.B."/>
            <person name="Cui X."/>
            <person name="Yuan T."/>
            <person name="Jiang B."/>
            <person name="Yang W."/>
            <person name="Lam T.T.-Y."/>
            <person name="Chang Q."/>
            <person name="Ding S."/>
            <person name="Wang X."/>
            <person name="Zhu J."/>
            <person name="Ruan X."/>
            <person name="Zhao L."/>
            <person name="Wei J."/>
            <person name="Que T."/>
            <person name="Du C."/>
            <person name="Cheng J."/>
            <person name="Dai P."/>
            <person name="Han X."/>
            <person name="Huang E."/>
            <person name="Gao Y."/>
            <person name="Liu J."/>
            <person name="Shao H."/>
            <person name="Ye R."/>
            <person name="Li L."/>
            <person name="Wei W."/>
            <person name="Wang X."/>
            <person name="Wang C."/>
            <person name="Huo Q."/>
            <person name="Li W."/>
            <person name="Guo W."/>
            <person name="Chen H."/>
            <person name="Chen S."/>
            <person name="Zhou L."/>
            <person name="Zhou L."/>
            <person name="Ni X."/>
            <person name="Tian J."/>
            <person name="Zhou Y."/>
            <person name="Sheng Y."/>
            <person name="Liu T."/>
            <person name="Pan Y."/>
            <person name="Xia L."/>
            <person name="Li J."/>
            <person name="Zhao F."/>
            <person name="Cao W."/>
        </authorList>
    </citation>
    <scope>NUCLEOTIDE SEQUENCE</scope>
    <source>
        <strain evidence="2">Rmic-2018</strain>
        <tissue evidence="2">Larvae</tissue>
    </source>
</reference>
<feature type="region of interest" description="Disordered" evidence="1">
    <location>
        <begin position="250"/>
        <end position="271"/>
    </location>
</feature>
<dbReference type="Proteomes" id="UP000821866">
    <property type="component" value="Unassembled WGS sequence"/>
</dbReference>
<feature type="compositionally biased region" description="Basic and acidic residues" evidence="1">
    <location>
        <begin position="327"/>
        <end position="341"/>
    </location>
</feature>
<evidence type="ECO:0000256" key="1">
    <source>
        <dbReference type="SAM" id="MobiDB-lite"/>
    </source>
</evidence>
<feature type="region of interest" description="Disordered" evidence="1">
    <location>
        <begin position="1"/>
        <end position="32"/>
    </location>
</feature>
<feature type="region of interest" description="Disordered" evidence="1">
    <location>
        <begin position="290"/>
        <end position="370"/>
    </location>
</feature>
<evidence type="ECO:0000313" key="3">
    <source>
        <dbReference type="Proteomes" id="UP000821866"/>
    </source>
</evidence>
<evidence type="ECO:0000313" key="2">
    <source>
        <dbReference type="EMBL" id="KAH8025519.1"/>
    </source>
</evidence>
<feature type="region of interest" description="Disordered" evidence="1">
    <location>
        <begin position="198"/>
        <end position="226"/>
    </location>
</feature>
<organism evidence="2 3">
    <name type="scientific">Rhipicephalus microplus</name>
    <name type="common">Cattle tick</name>
    <name type="synonym">Boophilus microplus</name>
    <dbReference type="NCBI Taxonomy" id="6941"/>
    <lineage>
        <taxon>Eukaryota</taxon>
        <taxon>Metazoa</taxon>
        <taxon>Ecdysozoa</taxon>
        <taxon>Arthropoda</taxon>
        <taxon>Chelicerata</taxon>
        <taxon>Arachnida</taxon>
        <taxon>Acari</taxon>
        <taxon>Parasitiformes</taxon>
        <taxon>Ixodida</taxon>
        <taxon>Ixodoidea</taxon>
        <taxon>Ixodidae</taxon>
        <taxon>Rhipicephalinae</taxon>
        <taxon>Rhipicephalus</taxon>
        <taxon>Boophilus</taxon>
    </lineage>
</organism>
<sequence>MEPVASLVSVQAHSRSESRAPRDLYGADDKSRHIPLRHAGVLKVSSRAQRSATLRTNRNKTPVLLTRMHMKRCLAPSHARTCGSPPRMHAYSEHEGLTPHGRSGTVPFRVPALTRRAEEKTARTSRTHAAERATINRGRVTDPPDIKMAETRGPASDQHAGEDRTQASSAGADQRESFRGLVTLKLDNQLFEEKPSVVYKPNGKKPVHEKMRARHSQRTANSSRCREDRAGLREFNFPAVGHRPAVERFLKASPGDPSEKDAHAYERGRGGIGQLPFTEGFLFVLRGSKRRQGSEGASKDRARHGISGNATATRRRRLTSAGGTRAETTKVGEQERNERGFSLRGAPVKSDIADAPPALRCPSLRRANVK</sequence>
<feature type="compositionally biased region" description="Basic residues" evidence="1">
    <location>
        <begin position="202"/>
        <end position="217"/>
    </location>
</feature>
<keyword evidence="3" id="KW-1185">Reference proteome</keyword>
<feature type="compositionally biased region" description="Basic and acidic residues" evidence="1">
    <location>
        <begin position="139"/>
        <end position="150"/>
    </location>
</feature>
<reference evidence="2" key="1">
    <citation type="journal article" date="2020" name="Cell">
        <title>Large-Scale Comparative Analyses of Tick Genomes Elucidate Their Genetic Diversity and Vector Capacities.</title>
        <authorList>
            <consortium name="Tick Genome and Microbiome Consortium (TIGMIC)"/>
            <person name="Jia N."/>
            <person name="Wang J."/>
            <person name="Shi W."/>
            <person name="Du L."/>
            <person name="Sun Y."/>
            <person name="Zhan W."/>
            <person name="Jiang J.F."/>
            <person name="Wang Q."/>
            <person name="Zhang B."/>
            <person name="Ji P."/>
            <person name="Bell-Sakyi L."/>
            <person name="Cui X.M."/>
            <person name="Yuan T.T."/>
            <person name="Jiang B.G."/>
            <person name="Yang W.F."/>
            <person name="Lam T.T."/>
            <person name="Chang Q.C."/>
            <person name="Ding S.J."/>
            <person name="Wang X.J."/>
            <person name="Zhu J.G."/>
            <person name="Ruan X.D."/>
            <person name="Zhao L."/>
            <person name="Wei J.T."/>
            <person name="Ye R.Z."/>
            <person name="Que T.C."/>
            <person name="Du C.H."/>
            <person name="Zhou Y.H."/>
            <person name="Cheng J.X."/>
            <person name="Dai P.F."/>
            <person name="Guo W.B."/>
            <person name="Han X.H."/>
            <person name="Huang E.J."/>
            <person name="Li L.F."/>
            <person name="Wei W."/>
            <person name="Gao Y.C."/>
            <person name="Liu J.Z."/>
            <person name="Shao H.Z."/>
            <person name="Wang X."/>
            <person name="Wang C.C."/>
            <person name="Yang T.C."/>
            <person name="Huo Q.B."/>
            <person name="Li W."/>
            <person name="Chen H.Y."/>
            <person name="Chen S.E."/>
            <person name="Zhou L.G."/>
            <person name="Ni X.B."/>
            <person name="Tian J.H."/>
            <person name="Sheng Y."/>
            <person name="Liu T."/>
            <person name="Pan Y.S."/>
            <person name="Xia L.Y."/>
            <person name="Li J."/>
            <person name="Zhao F."/>
            <person name="Cao W.C."/>
        </authorList>
    </citation>
    <scope>NUCLEOTIDE SEQUENCE</scope>
    <source>
        <strain evidence="2">Rmic-2018</strain>
    </source>
</reference>
<dbReference type="AlphaFoldDB" id="A0A9J6DTD1"/>
<feature type="region of interest" description="Disordered" evidence="1">
    <location>
        <begin position="116"/>
        <end position="176"/>
    </location>
</feature>
<gene>
    <name evidence="2" type="ORF">HPB51_009459</name>
</gene>
<dbReference type="EMBL" id="JABSTU010000007">
    <property type="protein sequence ID" value="KAH8025519.1"/>
    <property type="molecule type" value="Genomic_DNA"/>
</dbReference>
<feature type="compositionally biased region" description="Basic and acidic residues" evidence="1">
    <location>
        <begin position="257"/>
        <end position="269"/>
    </location>
</feature>
<name>A0A9J6DTD1_RHIMP</name>
<comment type="caution">
    <text evidence="2">The sequence shown here is derived from an EMBL/GenBank/DDBJ whole genome shotgun (WGS) entry which is preliminary data.</text>
</comment>